<gene>
    <name evidence="3" type="ORF">S01H4_44022</name>
</gene>
<accession>X1D567</accession>
<evidence type="ECO:0000256" key="1">
    <source>
        <dbReference type="ARBA" id="ARBA00022553"/>
    </source>
</evidence>
<dbReference type="SUPFAM" id="SSF52172">
    <property type="entry name" value="CheY-like"/>
    <property type="match status" value="1"/>
</dbReference>
<protein>
    <recommendedName>
        <fullName evidence="2">Response regulatory domain-containing protein</fullName>
    </recommendedName>
</protein>
<dbReference type="InterPro" id="IPR001789">
    <property type="entry name" value="Sig_transdc_resp-reg_receiver"/>
</dbReference>
<dbReference type="InterPro" id="IPR011006">
    <property type="entry name" value="CheY-like_superfamily"/>
</dbReference>
<keyword evidence="1" id="KW-0597">Phosphoprotein</keyword>
<dbReference type="SMART" id="SM00448">
    <property type="entry name" value="REC"/>
    <property type="match status" value="1"/>
</dbReference>
<dbReference type="GO" id="GO:0000155">
    <property type="term" value="F:phosphorelay sensor kinase activity"/>
    <property type="evidence" value="ECO:0007669"/>
    <property type="project" value="InterPro"/>
</dbReference>
<dbReference type="EMBL" id="BART01024351">
    <property type="protein sequence ID" value="GAH03405.1"/>
    <property type="molecule type" value="Genomic_DNA"/>
</dbReference>
<dbReference type="InterPro" id="IPR036097">
    <property type="entry name" value="HisK_dim/P_sf"/>
</dbReference>
<dbReference type="InterPro" id="IPR050595">
    <property type="entry name" value="Bact_response_regulator"/>
</dbReference>
<comment type="caution">
    <text evidence="3">The sequence shown here is derived from an EMBL/GenBank/DDBJ whole genome shotgun (WGS) entry which is preliminary data.</text>
</comment>
<proteinExistence type="predicted"/>
<reference evidence="3" key="1">
    <citation type="journal article" date="2014" name="Front. Microbiol.">
        <title>High frequency of phylogenetically diverse reductive dehalogenase-homologous genes in deep subseafloor sedimentary metagenomes.</title>
        <authorList>
            <person name="Kawai M."/>
            <person name="Futagami T."/>
            <person name="Toyoda A."/>
            <person name="Takaki Y."/>
            <person name="Nishi S."/>
            <person name="Hori S."/>
            <person name="Arai W."/>
            <person name="Tsubouchi T."/>
            <person name="Morono Y."/>
            <person name="Uchiyama I."/>
            <person name="Ito T."/>
            <person name="Fujiyama A."/>
            <person name="Inagaki F."/>
            <person name="Takami H."/>
        </authorList>
    </citation>
    <scope>NUCLEOTIDE SEQUENCE</scope>
    <source>
        <strain evidence="3">Expedition CK06-06</strain>
    </source>
</reference>
<sequence>MSIEKTKEMEKYEKDTGKKAIWRKALTEGFKRWQLGEETSKKHLERITILTSTEIKEKWQEYASDNNFSTFSKLIRKAVSTYIETEPKISYLNDVSNLTYGLKVPLTSIKGFSHLIIENFFDQLNPNIALKIKEIYSQSQLLEKKIDEILSVLNSEKDAELYDILIVDNDNATLMVLKEFFEYNGYACKCITTGKQCLEEVKRTTPKLILSSILLPDISGYEVCKEIKTNDAYRNIPFYYITVIPKSEVINKVEETRANGYYLKPFNFSLLNELV</sequence>
<evidence type="ECO:0000313" key="3">
    <source>
        <dbReference type="EMBL" id="GAH03405.1"/>
    </source>
</evidence>
<dbReference type="PANTHER" id="PTHR44591">
    <property type="entry name" value="STRESS RESPONSE REGULATOR PROTEIN 1"/>
    <property type="match status" value="1"/>
</dbReference>
<dbReference type="Pfam" id="PF00072">
    <property type="entry name" value="Response_reg"/>
    <property type="match status" value="1"/>
</dbReference>
<evidence type="ECO:0000259" key="2">
    <source>
        <dbReference type="PROSITE" id="PS50110"/>
    </source>
</evidence>
<feature type="non-terminal residue" evidence="3">
    <location>
        <position position="275"/>
    </location>
</feature>
<dbReference type="AlphaFoldDB" id="X1D567"/>
<dbReference type="PROSITE" id="PS50110">
    <property type="entry name" value="RESPONSE_REGULATORY"/>
    <property type="match status" value="1"/>
</dbReference>
<dbReference type="SUPFAM" id="SSF47384">
    <property type="entry name" value="Homodimeric domain of signal transducing histidine kinase"/>
    <property type="match status" value="1"/>
</dbReference>
<feature type="domain" description="Response regulatory" evidence="2">
    <location>
        <begin position="163"/>
        <end position="275"/>
    </location>
</feature>
<dbReference type="Gene3D" id="3.40.50.2300">
    <property type="match status" value="1"/>
</dbReference>
<dbReference type="PANTHER" id="PTHR44591:SF3">
    <property type="entry name" value="RESPONSE REGULATORY DOMAIN-CONTAINING PROTEIN"/>
    <property type="match status" value="1"/>
</dbReference>
<name>X1D567_9ZZZZ</name>
<organism evidence="3">
    <name type="scientific">marine sediment metagenome</name>
    <dbReference type="NCBI Taxonomy" id="412755"/>
    <lineage>
        <taxon>unclassified sequences</taxon>
        <taxon>metagenomes</taxon>
        <taxon>ecological metagenomes</taxon>
    </lineage>
</organism>